<evidence type="ECO:0000313" key="1">
    <source>
        <dbReference type="EMBL" id="KIV90103.1"/>
    </source>
</evidence>
<dbReference type="GeneID" id="27325289"/>
<organism evidence="1 2">
    <name type="scientific">Exophiala mesophila</name>
    <name type="common">Black yeast-like fungus</name>
    <dbReference type="NCBI Taxonomy" id="212818"/>
    <lineage>
        <taxon>Eukaryota</taxon>
        <taxon>Fungi</taxon>
        <taxon>Dikarya</taxon>
        <taxon>Ascomycota</taxon>
        <taxon>Pezizomycotina</taxon>
        <taxon>Eurotiomycetes</taxon>
        <taxon>Chaetothyriomycetidae</taxon>
        <taxon>Chaetothyriales</taxon>
        <taxon>Herpotrichiellaceae</taxon>
        <taxon>Exophiala</taxon>
    </lineage>
</organism>
<dbReference type="PANTHER" id="PTHR37490:SF2">
    <property type="match status" value="1"/>
</dbReference>
<gene>
    <name evidence="1" type="ORF">PV10_07444</name>
</gene>
<evidence type="ECO:0000313" key="2">
    <source>
        <dbReference type="Proteomes" id="UP000054302"/>
    </source>
</evidence>
<dbReference type="HOGENOM" id="CLU_1704249_0_0_1"/>
<dbReference type="OrthoDB" id="426718at2759"/>
<dbReference type="RefSeq" id="XP_016221677.1">
    <property type="nucleotide sequence ID" value="XM_016372345.1"/>
</dbReference>
<dbReference type="Pfam" id="PF11913">
    <property type="entry name" value="DUF3431"/>
    <property type="match status" value="1"/>
</dbReference>
<reference evidence="1 2" key="1">
    <citation type="submission" date="2015-01" db="EMBL/GenBank/DDBJ databases">
        <title>The Genome Sequence of Exophiala mesophila CBS40295.</title>
        <authorList>
            <consortium name="The Broad Institute Genomics Platform"/>
            <person name="Cuomo C."/>
            <person name="de Hoog S."/>
            <person name="Gorbushina A."/>
            <person name="Stielow B."/>
            <person name="Teixiera M."/>
            <person name="Abouelleil A."/>
            <person name="Chapman S.B."/>
            <person name="Priest M."/>
            <person name="Young S.K."/>
            <person name="Wortman J."/>
            <person name="Nusbaum C."/>
            <person name="Birren B."/>
        </authorList>
    </citation>
    <scope>NUCLEOTIDE SEQUENCE [LARGE SCALE GENOMIC DNA]</scope>
    <source>
        <strain evidence="1 2">CBS 40295</strain>
    </source>
</reference>
<dbReference type="VEuPathDB" id="FungiDB:PV10_07444"/>
<keyword evidence="2" id="KW-1185">Reference proteome</keyword>
<proteinExistence type="predicted"/>
<dbReference type="STRING" id="212818.A0A0D1ZTK1"/>
<name>A0A0D1ZTK1_EXOME</name>
<dbReference type="EMBL" id="KN847524">
    <property type="protein sequence ID" value="KIV90103.1"/>
    <property type="molecule type" value="Genomic_DNA"/>
</dbReference>
<accession>A0A0D1ZTK1</accession>
<dbReference type="AlphaFoldDB" id="A0A0D1ZTK1"/>
<dbReference type="InterPro" id="IPR021838">
    <property type="entry name" value="DUF3431"/>
</dbReference>
<sequence length="154" mass="17702">MSYENVSWLSEGLSDWQHAIYHMDDPNAELHPTSNKGREAMAYLTYLIDHYDVLPKTSLFLHPHRSGWPIAWHTDAEDYDNVISAQSLQLNHVQQHGYVNMRCIAVPGCPDEIQPFRVHPDRPYEVAFGEAYKYMFQVADDIDVPQIIGTPCCP</sequence>
<dbReference type="PANTHER" id="PTHR37490">
    <property type="entry name" value="EXPRESSED PROTEIN"/>
    <property type="match status" value="1"/>
</dbReference>
<dbReference type="Proteomes" id="UP000054302">
    <property type="component" value="Unassembled WGS sequence"/>
</dbReference>
<protein>
    <submittedName>
        <fullName evidence="1">Uncharacterized protein</fullName>
    </submittedName>
</protein>